<dbReference type="GO" id="GO:0005886">
    <property type="term" value="C:plasma membrane"/>
    <property type="evidence" value="ECO:0007669"/>
    <property type="project" value="UniProtKB-SubCell"/>
</dbReference>
<keyword evidence="2" id="KW-0813">Transport</keyword>
<dbReference type="InterPro" id="IPR048279">
    <property type="entry name" value="MdtK-like"/>
</dbReference>
<dbReference type="InterPro" id="IPR002528">
    <property type="entry name" value="MATE_fam"/>
</dbReference>
<keyword evidence="6 10" id="KW-1133">Transmembrane helix</keyword>
<name>A0A193LD04_9GAMM</name>
<keyword evidence="3" id="KW-0050">Antiport</keyword>
<evidence type="ECO:0000313" key="11">
    <source>
        <dbReference type="EMBL" id="ANO50316.1"/>
    </source>
</evidence>
<dbReference type="AlphaFoldDB" id="A0A193LD04"/>
<evidence type="ECO:0000256" key="3">
    <source>
        <dbReference type="ARBA" id="ARBA00022449"/>
    </source>
</evidence>
<dbReference type="Proteomes" id="UP000092695">
    <property type="component" value="Chromosome"/>
</dbReference>
<dbReference type="GO" id="GO:0015297">
    <property type="term" value="F:antiporter activity"/>
    <property type="evidence" value="ECO:0007669"/>
    <property type="project" value="UniProtKB-KW"/>
</dbReference>
<feature type="transmembrane region" description="Helical" evidence="10">
    <location>
        <begin position="348"/>
        <end position="367"/>
    </location>
</feature>
<feature type="transmembrane region" description="Helical" evidence="10">
    <location>
        <begin position="262"/>
        <end position="286"/>
    </location>
</feature>
<feature type="transmembrane region" description="Helical" evidence="10">
    <location>
        <begin position="192"/>
        <end position="211"/>
    </location>
</feature>
<sequence>MTYANSNNELTLRQRTFAFVRAALADNETDFTRGPVARSLGLLAFPMMLEMSMEAIFAVVDIAFVSQLGTAAVAAVGLTEALVTVLYAVAIGLGMGVTAMVSRRIGAKRPDSAAQVTGQAIWVGLILSALIGLAGSYYARDLLALMGAEAEVITTGGGYTVILLGGSGSILFLFLLNAAFRGAGDAPVALRALAIANAVNILLDPCLIFGWGPFPELGVSGAAIATTIGRSCGVVYLGWYLLNSKGRLRFQLRHLRIAPQVIGRMLSISVGGIGQFLITTSSWIIVMRIVAIYGSAPVAAYTIALRLIEFAILPAWGLGNAAATLVGQNLGAAKPDRAEQSVWTAARYNAGFLTILGILLLVFAPYIVQWFSDDPEILHYGTNCLRIMGIGYPMYAVGMIIIQALNGAGDTRTPSALNFVCFWAIQIPLAYWLATMAGFGPNGVFLSIVISESLLTVLAVILFRRGKWRLQKA</sequence>
<dbReference type="PANTHER" id="PTHR43298">
    <property type="entry name" value="MULTIDRUG RESISTANCE PROTEIN NORM-RELATED"/>
    <property type="match status" value="1"/>
</dbReference>
<evidence type="ECO:0000256" key="7">
    <source>
        <dbReference type="ARBA" id="ARBA00023065"/>
    </source>
</evidence>
<dbReference type="PIRSF" id="PIRSF006603">
    <property type="entry name" value="DinF"/>
    <property type="match status" value="1"/>
</dbReference>
<evidence type="ECO:0000256" key="1">
    <source>
        <dbReference type="ARBA" id="ARBA00004429"/>
    </source>
</evidence>
<dbReference type="NCBIfam" id="TIGR00797">
    <property type="entry name" value="matE"/>
    <property type="match status" value="1"/>
</dbReference>
<accession>A0A193LD04</accession>
<dbReference type="PANTHER" id="PTHR43298:SF2">
    <property type="entry name" value="FMN_FAD EXPORTER YEEO-RELATED"/>
    <property type="match status" value="1"/>
</dbReference>
<proteinExistence type="predicted"/>
<dbReference type="GO" id="GO:0042910">
    <property type="term" value="F:xenobiotic transmembrane transporter activity"/>
    <property type="evidence" value="ECO:0007669"/>
    <property type="project" value="InterPro"/>
</dbReference>
<dbReference type="OrthoDB" id="9806302at2"/>
<dbReference type="InterPro" id="IPR050222">
    <property type="entry name" value="MATE_MdtK"/>
</dbReference>
<gene>
    <name evidence="11" type="ORF">BA177_02980</name>
</gene>
<dbReference type="EMBL" id="CP016268">
    <property type="protein sequence ID" value="ANO50316.1"/>
    <property type="molecule type" value="Genomic_DNA"/>
</dbReference>
<dbReference type="KEGG" id="woc:BA177_02980"/>
<feature type="transmembrane region" description="Helical" evidence="10">
    <location>
        <begin position="81"/>
        <end position="101"/>
    </location>
</feature>
<dbReference type="STRING" id="1548547.BA177_02980"/>
<dbReference type="RefSeq" id="WP_068612651.1">
    <property type="nucleotide sequence ID" value="NZ_CP016268.1"/>
</dbReference>
<dbReference type="Pfam" id="PF01554">
    <property type="entry name" value="MatE"/>
    <property type="match status" value="2"/>
</dbReference>
<feature type="transmembrane region" description="Helical" evidence="10">
    <location>
        <begin position="55"/>
        <end position="75"/>
    </location>
</feature>
<organism evidence="11 12">
    <name type="scientific">Woeseia oceani</name>
    <dbReference type="NCBI Taxonomy" id="1548547"/>
    <lineage>
        <taxon>Bacteria</taxon>
        <taxon>Pseudomonadati</taxon>
        <taxon>Pseudomonadota</taxon>
        <taxon>Gammaproteobacteria</taxon>
        <taxon>Woeseiales</taxon>
        <taxon>Woeseiaceae</taxon>
        <taxon>Woeseia</taxon>
    </lineage>
</organism>
<evidence type="ECO:0000313" key="12">
    <source>
        <dbReference type="Proteomes" id="UP000092695"/>
    </source>
</evidence>
<evidence type="ECO:0000256" key="6">
    <source>
        <dbReference type="ARBA" id="ARBA00022989"/>
    </source>
</evidence>
<feature type="transmembrane region" description="Helical" evidence="10">
    <location>
        <begin position="159"/>
        <end position="180"/>
    </location>
</feature>
<dbReference type="GO" id="GO:0006811">
    <property type="term" value="P:monoatomic ion transport"/>
    <property type="evidence" value="ECO:0007669"/>
    <property type="project" value="UniProtKB-KW"/>
</dbReference>
<feature type="transmembrane region" description="Helical" evidence="10">
    <location>
        <begin position="444"/>
        <end position="463"/>
    </location>
</feature>
<reference evidence="11 12" key="1">
    <citation type="submission" date="2016-06" db="EMBL/GenBank/DDBJ databases">
        <title>Complete genome sequence of a deep-branching marine Gamma Proteobacterium Woeseia oceani type strain XK5.</title>
        <authorList>
            <person name="Mu D."/>
            <person name="Du Z."/>
        </authorList>
    </citation>
    <scope>NUCLEOTIDE SEQUENCE [LARGE SCALE GENOMIC DNA]</scope>
    <source>
        <strain evidence="11 12">XK5</strain>
    </source>
</reference>
<keyword evidence="8 10" id="KW-0472">Membrane</keyword>
<evidence type="ECO:0000256" key="9">
    <source>
        <dbReference type="ARBA" id="ARBA00031636"/>
    </source>
</evidence>
<protein>
    <recommendedName>
        <fullName evidence="9">Multidrug-efflux transporter</fullName>
    </recommendedName>
</protein>
<evidence type="ECO:0000256" key="5">
    <source>
        <dbReference type="ARBA" id="ARBA00022692"/>
    </source>
</evidence>
<comment type="subcellular location">
    <subcellularLocation>
        <location evidence="1">Cell inner membrane</location>
        <topology evidence="1">Multi-pass membrane protein</topology>
    </subcellularLocation>
</comment>
<feature type="transmembrane region" description="Helical" evidence="10">
    <location>
        <begin position="121"/>
        <end position="139"/>
    </location>
</feature>
<evidence type="ECO:0000256" key="8">
    <source>
        <dbReference type="ARBA" id="ARBA00023136"/>
    </source>
</evidence>
<keyword evidence="4" id="KW-1003">Cell membrane</keyword>
<evidence type="ECO:0000256" key="2">
    <source>
        <dbReference type="ARBA" id="ARBA00022448"/>
    </source>
</evidence>
<evidence type="ECO:0000256" key="4">
    <source>
        <dbReference type="ARBA" id="ARBA00022475"/>
    </source>
</evidence>
<feature type="transmembrane region" description="Helical" evidence="10">
    <location>
        <begin position="298"/>
        <end position="327"/>
    </location>
</feature>
<feature type="transmembrane region" description="Helical" evidence="10">
    <location>
        <begin position="217"/>
        <end position="242"/>
    </location>
</feature>
<keyword evidence="12" id="KW-1185">Reference proteome</keyword>
<feature type="transmembrane region" description="Helical" evidence="10">
    <location>
        <begin position="417"/>
        <end position="438"/>
    </location>
</feature>
<evidence type="ECO:0000256" key="10">
    <source>
        <dbReference type="SAM" id="Phobius"/>
    </source>
</evidence>
<feature type="transmembrane region" description="Helical" evidence="10">
    <location>
        <begin position="387"/>
        <end position="405"/>
    </location>
</feature>
<keyword evidence="5 10" id="KW-0812">Transmembrane</keyword>
<keyword evidence="7" id="KW-0406">Ion transport</keyword>
<dbReference type="CDD" id="cd13139">
    <property type="entry name" value="MATE_like_14"/>
    <property type="match status" value="1"/>
</dbReference>